<dbReference type="Proteomes" id="UP000076927">
    <property type="component" value="Chromosome"/>
</dbReference>
<evidence type="ECO:0000313" key="3">
    <source>
        <dbReference type="Proteomes" id="UP000076927"/>
    </source>
</evidence>
<sequence>MKKIGLTTFLYNMFNSPLDNLGSNEQFIVFKVKMEVDTRQFFTGFIIIKRLQLYLQTIHFVGKGAYHMAKRIPPVMQHQRKAKEEVNKKALIWSAASLSMVVVLVAILLILDK</sequence>
<evidence type="ECO:0000313" key="2">
    <source>
        <dbReference type="EMBL" id="ANE48281.1"/>
    </source>
</evidence>
<organism evidence="2 3">
    <name type="scientific">Paenibacillus swuensis</name>
    <dbReference type="NCBI Taxonomy" id="1178515"/>
    <lineage>
        <taxon>Bacteria</taxon>
        <taxon>Bacillati</taxon>
        <taxon>Bacillota</taxon>
        <taxon>Bacilli</taxon>
        <taxon>Bacillales</taxon>
        <taxon>Paenibacillaceae</taxon>
        <taxon>Paenibacillus</taxon>
    </lineage>
</organism>
<dbReference type="KEGG" id="pswu:SY83_20560"/>
<gene>
    <name evidence="2" type="ORF">SY83_20560</name>
</gene>
<dbReference type="PATRIC" id="fig|1178515.4.peg.4162"/>
<dbReference type="EMBL" id="CP011388">
    <property type="protein sequence ID" value="ANE48281.1"/>
    <property type="molecule type" value="Genomic_DNA"/>
</dbReference>
<evidence type="ECO:0000256" key="1">
    <source>
        <dbReference type="SAM" id="Phobius"/>
    </source>
</evidence>
<accession>A0A172TML2</accession>
<feature type="transmembrane region" description="Helical" evidence="1">
    <location>
        <begin position="90"/>
        <end position="111"/>
    </location>
</feature>
<keyword evidence="1" id="KW-0472">Membrane</keyword>
<dbReference type="STRING" id="1178515.SY83_20560"/>
<protein>
    <submittedName>
        <fullName evidence="2">Uncharacterized protein</fullName>
    </submittedName>
</protein>
<proteinExistence type="predicted"/>
<name>A0A172TML2_9BACL</name>
<reference evidence="2 3" key="1">
    <citation type="submission" date="2015-01" db="EMBL/GenBank/DDBJ databases">
        <title>Paenibacillus swuensis/DY6/whole genome sequencing.</title>
        <authorList>
            <person name="Kim M.K."/>
            <person name="Srinivasan S."/>
            <person name="Lee J.-J."/>
        </authorList>
    </citation>
    <scope>NUCLEOTIDE SEQUENCE [LARGE SCALE GENOMIC DNA]</scope>
    <source>
        <strain evidence="2 3">DY6</strain>
    </source>
</reference>
<dbReference type="AlphaFoldDB" id="A0A172TML2"/>
<keyword evidence="3" id="KW-1185">Reference proteome</keyword>
<keyword evidence="1" id="KW-0812">Transmembrane</keyword>
<keyword evidence="1" id="KW-1133">Transmembrane helix</keyword>